<keyword evidence="8 11" id="KW-1133">Transmembrane helix</keyword>
<dbReference type="SMART" id="SM00387">
    <property type="entry name" value="HATPase_c"/>
    <property type="match status" value="1"/>
</dbReference>
<comment type="catalytic activity">
    <reaction evidence="1">
        <text>ATP + protein L-histidine = ADP + protein N-phospho-L-histidine.</text>
        <dbReference type="EC" id="2.7.13.3"/>
    </reaction>
</comment>
<keyword evidence="6 11" id="KW-0812">Transmembrane</keyword>
<evidence type="ECO:0000313" key="14">
    <source>
        <dbReference type="EMBL" id="MBC2604026.1"/>
    </source>
</evidence>
<feature type="domain" description="CHASE" evidence="13">
    <location>
        <begin position="113"/>
        <end position="251"/>
    </location>
</feature>
<comment type="caution">
    <text evidence="14">The sequence shown here is derived from an EMBL/GenBank/DDBJ whole genome shotgun (WGS) entry which is preliminary data.</text>
</comment>
<keyword evidence="4" id="KW-0597">Phosphoprotein</keyword>
<dbReference type="Proteomes" id="UP000525652">
    <property type="component" value="Unassembled WGS sequence"/>
</dbReference>
<proteinExistence type="predicted"/>
<dbReference type="GO" id="GO:0000155">
    <property type="term" value="F:phosphorelay sensor kinase activity"/>
    <property type="evidence" value="ECO:0007669"/>
    <property type="project" value="InterPro"/>
</dbReference>
<dbReference type="PRINTS" id="PR00344">
    <property type="entry name" value="BCTRLSENSOR"/>
</dbReference>
<gene>
    <name evidence="14" type="ORF">H5P30_19770</name>
</gene>
<dbReference type="InterPro" id="IPR003661">
    <property type="entry name" value="HisK_dim/P_dom"/>
</dbReference>
<dbReference type="InterPro" id="IPR003594">
    <property type="entry name" value="HATPase_dom"/>
</dbReference>
<evidence type="ECO:0000259" key="12">
    <source>
        <dbReference type="PROSITE" id="PS50109"/>
    </source>
</evidence>
<dbReference type="PANTHER" id="PTHR43711">
    <property type="entry name" value="TWO-COMPONENT HISTIDINE KINASE"/>
    <property type="match status" value="1"/>
</dbReference>
<accession>A0A7X1E6D8</accession>
<dbReference type="PROSITE" id="PS50109">
    <property type="entry name" value="HIS_KIN"/>
    <property type="match status" value="1"/>
</dbReference>
<dbReference type="Pfam" id="PF02518">
    <property type="entry name" value="HATPase_c"/>
    <property type="match status" value="1"/>
</dbReference>
<evidence type="ECO:0000256" key="10">
    <source>
        <dbReference type="ARBA" id="ARBA00023136"/>
    </source>
</evidence>
<dbReference type="SUPFAM" id="SSF55874">
    <property type="entry name" value="ATPase domain of HSP90 chaperone/DNA topoisomerase II/histidine kinase"/>
    <property type="match status" value="1"/>
</dbReference>
<dbReference type="SUPFAM" id="SSF47384">
    <property type="entry name" value="Homodimeric domain of signal transducing histidine kinase"/>
    <property type="match status" value="1"/>
</dbReference>
<dbReference type="Pfam" id="PF03924">
    <property type="entry name" value="CHASE"/>
    <property type="match status" value="1"/>
</dbReference>
<feature type="domain" description="Histidine kinase" evidence="12">
    <location>
        <begin position="313"/>
        <end position="532"/>
    </location>
</feature>
<dbReference type="InterPro" id="IPR004358">
    <property type="entry name" value="Sig_transdc_His_kin-like_C"/>
</dbReference>
<evidence type="ECO:0000259" key="13">
    <source>
        <dbReference type="PROSITE" id="PS50839"/>
    </source>
</evidence>
<evidence type="ECO:0000313" key="15">
    <source>
        <dbReference type="Proteomes" id="UP000525652"/>
    </source>
</evidence>
<dbReference type="EMBL" id="JACHVA010000138">
    <property type="protein sequence ID" value="MBC2604026.1"/>
    <property type="molecule type" value="Genomic_DNA"/>
</dbReference>
<keyword evidence="9" id="KW-0902">Two-component regulatory system</keyword>
<evidence type="ECO:0000256" key="8">
    <source>
        <dbReference type="ARBA" id="ARBA00022989"/>
    </source>
</evidence>
<keyword evidence="10 11" id="KW-0472">Membrane</keyword>
<sequence>MSLDKKEGKRRFALSILCGMICLIVLWVGIYSYIRWSKEIWEKDERSRIGEVLVSLRSSLENQLYARIYYTKSVAAYVSLHPEIEDDEFHNLAAELVGTDEVINTMSLASDGVITAIHPTEGHEAAIGLNLLDHPERRRIVEQTIRTGKTYVAGPVELVEGGIAFISYTPIFDKTTDGPWEFWGMTDIVILESELFAAAGLSETEDNARIALRGYDGKGEAGAVFFGDPAVFDNNPVKVAIQLPDGEWILGGYPVGGWSGYLDQDRTMLILMVGSSAIIAVLISFLAGAIMKLRTSREQLRELDEDKNRLLSVIAHDLRSPISGVSSLSHELLEPGDSPLSEDQREILEMIHQSSNESLFLLENLLNWVRSREHGRMTHAEEVDLGLLCEDVRSSFQPALRSKSLVVHNKVPEGTKTFFDRRILETVLRNLTSNAIKYSPKGSMILIGVGEETDETMEIFVRDEGAGMSPQRIREILTAGRNRASLPVGREKGSGIGILICRDLLRRGGQEMRIESEEKKGTTVWFSLPKHSPSGEE</sequence>
<dbReference type="AlphaFoldDB" id="A0A7X1E6D8"/>
<dbReference type="CDD" id="cd00082">
    <property type="entry name" value="HisKA"/>
    <property type="match status" value="1"/>
</dbReference>
<dbReference type="InterPro" id="IPR050736">
    <property type="entry name" value="Sensor_HK_Regulatory"/>
</dbReference>
<protein>
    <recommendedName>
        <fullName evidence="3">histidine kinase</fullName>
        <ecNumber evidence="3">2.7.13.3</ecNumber>
    </recommendedName>
</protein>
<dbReference type="RefSeq" id="WP_185694643.1">
    <property type="nucleotide sequence ID" value="NZ_JACHVA010000138.1"/>
</dbReference>
<evidence type="ECO:0000256" key="2">
    <source>
        <dbReference type="ARBA" id="ARBA00004370"/>
    </source>
</evidence>
<evidence type="ECO:0000256" key="9">
    <source>
        <dbReference type="ARBA" id="ARBA00023012"/>
    </source>
</evidence>
<evidence type="ECO:0000256" key="5">
    <source>
        <dbReference type="ARBA" id="ARBA00022679"/>
    </source>
</evidence>
<dbReference type="Gene3D" id="3.30.565.10">
    <property type="entry name" value="Histidine kinase-like ATPase, C-terminal domain"/>
    <property type="match status" value="1"/>
</dbReference>
<keyword evidence="15" id="KW-1185">Reference proteome</keyword>
<evidence type="ECO:0000256" key="3">
    <source>
        <dbReference type="ARBA" id="ARBA00012438"/>
    </source>
</evidence>
<organism evidence="14 15">
    <name type="scientific">Puniceicoccus vermicola</name>
    <dbReference type="NCBI Taxonomy" id="388746"/>
    <lineage>
        <taxon>Bacteria</taxon>
        <taxon>Pseudomonadati</taxon>
        <taxon>Verrucomicrobiota</taxon>
        <taxon>Opitutia</taxon>
        <taxon>Puniceicoccales</taxon>
        <taxon>Puniceicoccaceae</taxon>
        <taxon>Puniceicoccus</taxon>
    </lineage>
</organism>
<dbReference type="SMART" id="SM01079">
    <property type="entry name" value="CHASE"/>
    <property type="match status" value="1"/>
</dbReference>
<name>A0A7X1E6D8_9BACT</name>
<reference evidence="14 15" key="1">
    <citation type="submission" date="2020-07" db="EMBL/GenBank/DDBJ databases">
        <authorList>
            <person name="Feng X."/>
        </authorList>
    </citation>
    <scope>NUCLEOTIDE SEQUENCE [LARGE SCALE GENOMIC DNA]</scope>
    <source>
        <strain evidence="14 15">JCM14086</strain>
    </source>
</reference>
<dbReference type="Gene3D" id="1.10.287.130">
    <property type="match status" value="1"/>
</dbReference>
<dbReference type="GO" id="GO:0016020">
    <property type="term" value="C:membrane"/>
    <property type="evidence" value="ECO:0007669"/>
    <property type="project" value="UniProtKB-SubCell"/>
</dbReference>
<dbReference type="InterPro" id="IPR036097">
    <property type="entry name" value="HisK_dim/P_sf"/>
</dbReference>
<feature type="transmembrane region" description="Helical" evidence="11">
    <location>
        <begin position="268"/>
        <end position="291"/>
    </location>
</feature>
<evidence type="ECO:0000256" key="7">
    <source>
        <dbReference type="ARBA" id="ARBA00022777"/>
    </source>
</evidence>
<dbReference type="InterPro" id="IPR006189">
    <property type="entry name" value="CHASE_dom"/>
</dbReference>
<dbReference type="PROSITE" id="PS50839">
    <property type="entry name" value="CHASE"/>
    <property type="match status" value="1"/>
</dbReference>
<dbReference type="EC" id="2.7.13.3" evidence="3"/>
<dbReference type="InterPro" id="IPR042240">
    <property type="entry name" value="CHASE_sf"/>
</dbReference>
<dbReference type="Pfam" id="PF00512">
    <property type="entry name" value="HisKA"/>
    <property type="match status" value="1"/>
</dbReference>
<evidence type="ECO:0000256" key="4">
    <source>
        <dbReference type="ARBA" id="ARBA00022553"/>
    </source>
</evidence>
<dbReference type="Gene3D" id="3.30.450.350">
    <property type="entry name" value="CHASE domain"/>
    <property type="match status" value="1"/>
</dbReference>
<evidence type="ECO:0000256" key="1">
    <source>
        <dbReference type="ARBA" id="ARBA00000085"/>
    </source>
</evidence>
<comment type="subcellular location">
    <subcellularLocation>
        <location evidence="2">Membrane</location>
    </subcellularLocation>
</comment>
<keyword evidence="5" id="KW-0808">Transferase</keyword>
<evidence type="ECO:0000256" key="6">
    <source>
        <dbReference type="ARBA" id="ARBA00022692"/>
    </source>
</evidence>
<evidence type="ECO:0000256" key="11">
    <source>
        <dbReference type="SAM" id="Phobius"/>
    </source>
</evidence>
<dbReference type="PANTHER" id="PTHR43711:SF31">
    <property type="entry name" value="HISTIDINE KINASE"/>
    <property type="match status" value="1"/>
</dbReference>
<keyword evidence="7" id="KW-0418">Kinase</keyword>
<feature type="transmembrane region" description="Helical" evidence="11">
    <location>
        <begin position="12"/>
        <end position="34"/>
    </location>
</feature>
<dbReference type="SMART" id="SM00388">
    <property type="entry name" value="HisKA"/>
    <property type="match status" value="1"/>
</dbReference>
<dbReference type="InterPro" id="IPR005467">
    <property type="entry name" value="His_kinase_dom"/>
</dbReference>
<dbReference type="InterPro" id="IPR036890">
    <property type="entry name" value="HATPase_C_sf"/>
</dbReference>